<name>A0A382CSH4_9ZZZZ</name>
<dbReference type="EMBL" id="UINC01035923">
    <property type="protein sequence ID" value="SVB29098.1"/>
    <property type="molecule type" value="Genomic_DNA"/>
</dbReference>
<gene>
    <name evidence="1" type="ORF">METZ01_LOCUS181952</name>
</gene>
<sequence>MNELSKLKFNEDVMNKVFYPEFSEQEDVVFTEREREIEKEENFMNLWGYLRRRYPNENLEEKKFSDLINLKIHLEGPRRLREWTEDIASVRKH</sequence>
<dbReference type="AlphaFoldDB" id="A0A382CSH4"/>
<reference evidence="1" key="1">
    <citation type="submission" date="2018-05" db="EMBL/GenBank/DDBJ databases">
        <authorList>
            <person name="Lanie J.A."/>
            <person name="Ng W.-L."/>
            <person name="Kazmierczak K.M."/>
            <person name="Andrzejewski T.M."/>
            <person name="Davidsen T.M."/>
            <person name="Wayne K.J."/>
            <person name="Tettelin H."/>
            <person name="Glass J.I."/>
            <person name="Rusch D."/>
            <person name="Podicherti R."/>
            <person name="Tsui H.-C.T."/>
            <person name="Winkler M.E."/>
        </authorList>
    </citation>
    <scope>NUCLEOTIDE SEQUENCE</scope>
</reference>
<protein>
    <submittedName>
        <fullName evidence="1">Uncharacterized protein</fullName>
    </submittedName>
</protein>
<evidence type="ECO:0000313" key="1">
    <source>
        <dbReference type="EMBL" id="SVB29098.1"/>
    </source>
</evidence>
<proteinExistence type="predicted"/>
<organism evidence="1">
    <name type="scientific">marine metagenome</name>
    <dbReference type="NCBI Taxonomy" id="408172"/>
    <lineage>
        <taxon>unclassified sequences</taxon>
        <taxon>metagenomes</taxon>
        <taxon>ecological metagenomes</taxon>
    </lineage>
</organism>
<accession>A0A382CSH4</accession>